<dbReference type="AlphaFoldDB" id="A0A4Q9KB33"/>
<dbReference type="OrthoDB" id="9782542at2"/>
<protein>
    <submittedName>
        <fullName evidence="5">LytR family transcriptional regulator</fullName>
    </submittedName>
</protein>
<feature type="region of interest" description="Disordered" evidence="2">
    <location>
        <begin position="24"/>
        <end position="67"/>
    </location>
</feature>
<feature type="domain" description="Cell envelope-related transcriptional attenuator" evidence="4">
    <location>
        <begin position="92"/>
        <end position="240"/>
    </location>
</feature>
<feature type="compositionally biased region" description="Low complexity" evidence="2">
    <location>
        <begin position="39"/>
        <end position="65"/>
    </location>
</feature>
<keyword evidence="3" id="KW-0732">Signal</keyword>
<feature type="signal peptide" evidence="3">
    <location>
        <begin position="1"/>
        <end position="21"/>
    </location>
</feature>
<evidence type="ECO:0000259" key="4">
    <source>
        <dbReference type="Pfam" id="PF03816"/>
    </source>
</evidence>
<evidence type="ECO:0000256" key="2">
    <source>
        <dbReference type="SAM" id="MobiDB-lite"/>
    </source>
</evidence>
<keyword evidence="6" id="KW-1185">Reference proteome</keyword>
<reference evidence="5 6" key="1">
    <citation type="submission" date="2019-01" db="EMBL/GenBank/DDBJ databases">
        <title>Lactibacter flavus gen. nov., sp. nov., a novel bacterium of the family Propionibacteriaceae isolated from raw milk and dairy products.</title>
        <authorList>
            <person name="Huptas C."/>
            <person name="Wenning M."/>
            <person name="Breitenwieser F."/>
            <person name="Doll E."/>
            <person name="Von Neubeck M."/>
            <person name="Busse H.-J."/>
            <person name="Scherer S."/>
        </authorList>
    </citation>
    <scope>NUCLEOTIDE SEQUENCE [LARGE SCALE GENOMIC DNA]</scope>
    <source>
        <strain evidence="5 6">KCTC 33808</strain>
    </source>
</reference>
<comment type="caution">
    <text evidence="5">The sequence shown here is derived from an EMBL/GenBank/DDBJ whole genome shotgun (WGS) entry which is preliminary data.</text>
</comment>
<sequence>MAVTRRSMIGAGFIGLSAALAGCSRQPEPPGPMLPDFTPDPSASGSATPSAQPSATPTPTPTASSVDPLPVGVVNALVFGTDSRDPKSLTGNADAILVAQLSADREKLTLVSIARDSYVDFAGGGKGKINAAFSGGGTERLRNTVSDLMGGLPIHMVAQNNFNNFIAITRWLGGIRVKNKNATRTRVISTGRVVEFEEGDILLENTDALIYGRERKTMPLGDLDRAERHRALITGLLRGLQAIAVERPDEFEVMAQNVVNNAKVTDFDPALVGDLADPLKKINLDAVTSLMVPISRFGTVGQASVCIVNEPRTRELAEALNSGDVSGYVAKYGEGYALTGG</sequence>
<gene>
    <name evidence="5" type="ORF">ET989_13805</name>
</gene>
<organism evidence="5 6">
    <name type="scientific">Propioniciclava sinopodophylli</name>
    <dbReference type="NCBI Taxonomy" id="1837344"/>
    <lineage>
        <taxon>Bacteria</taxon>
        <taxon>Bacillati</taxon>
        <taxon>Actinomycetota</taxon>
        <taxon>Actinomycetes</taxon>
        <taxon>Propionibacteriales</taxon>
        <taxon>Propionibacteriaceae</taxon>
        <taxon>Propioniciclava</taxon>
    </lineage>
</organism>
<dbReference type="EMBL" id="SDMQ01000019">
    <property type="protein sequence ID" value="TBT82659.1"/>
    <property type="molecule type" value="Genomic_DNA"/>
</dbReference>
<dbReference type="Pfam" id="PF03816">
    <property type="entry name" value="LytR_cpsA_psr"/>
    <property type="match status" value="1"/>
</dbReference>
<evidence type="ECO:0000313" key="6">
    <source>
        <dbReference type="Proteomes" id="UP000292373"/>
    </source>
</evidence>
<dbReference type="PANTHER" id="PTHR33392:SF6">
    <property type="entry name" value="POLYISOPRENYL-TEICHOIC ACID--PEPTIDOGLYCAN TEICHOIC ACID TRANSFERASE TAGU"/>
    <property type="match status" value="1"/>
</dbReference>
<dbReference type="NCBIfam" id="TIGR00350">
    <property type="entry name" value="lytR_cpsA_psr"/>
    <property type="match status" value="1"/>
</dbReference>
<dbReference type="PANTHER" id="PTHR33392">
    <property type="entry name" value="POLYISOPRENYL-TEICHOIC ACID--PEPTIDOGLYCAN TEICHOIC ACID TRANSFERASE TAGU"/>
    <property type="match status" value="1"/>
</dbReference>
<proteinExistence type="inferred from homology"/>
<dbReference type="Proteomes" id="UP000292373">
    <property type="component" value="Unassembled WGS sequence"/>
</dbReference>
<dbReference type="Gene3D" id="3.40.630.190">
    <property type="entry name" value="LCP protein"/>
    <property type="match status" value="1"/>
</dbReference>
<evidence type="ECO:0000256" key="3">
    <source>
        <dbReference type="SAM" id="SignalP"/>
    </source>
</evidence>
<evidence type="ECO:0000256" key="1">
    <source>
        <dbReference type="ARBA" id="ARBA00006068"/>
    </source>
</evidence>
<accession>A0A4Q9KB33</accession>
<dbReference type="InterPro" id="IPR004474">
    <property type="entry name" value="LytR_CpsA_psr"/>
</dbReference>
<name>A0A4Q9KB33_9ACTN</name>
<comment type="similarity">
    <text evidence="1">Belongs to the LytR/CpsA/Psr (LCP) family.</text>
</comment>
<dbReference type="PROSITE" id="PS51257">
    <property type="entry name" value="PROKAR_LIPOPROTEIN"/>
    <property type="match status" value="1"/>
</dbReference>
<dbReference type="InterPro" id="IPR050922">
    <property type="entry name" value="LytR/CpsA/Psr_CW_biosynth"/>
</dbReference>
<feature type="chain" id="PRO_5020261681" evidence="3">
    <location>
        <begin position="22"/>
        <end position="341"/>
    </location>
</feature>
<evidence type="ECO:0000313" key="5">
    <source>
        <dbReference type="EMBL" id="TBT82659.1"/>
    </source>
</evidence>